<dbReference type="AlphaFoldDB" id="A0A382X7V9"/>
<feature type="non-terminal residue" evidence="1">
    <location>
        <position position="1"/>
    </location>
</feature>
<sequence>EPPCCPRCDPTHIRPLLQTREGRGWTLGKSLV</sequence>
<organism evidence="1">
    <name type="scientific">marine metagenome</name>
    <dbReference type="NCBI Taxonomy" id="408172"/>
    <lineage>
        <taxon>unclassified sequences</taxon>
        <taxon>metagenomes</taxon>
        <taxon>ecological metagenomes</taxon>
    </lineage>
</organism>
<gene>
    <name evidence="1" type="ORF">METZ01_LOCUS420120</name>
</gene>
<name>A0A382X7V9_9ZZZZ</name>
<accession>A0A382X7V9</accession>
<reference evidence="1" key="1">
    <citation type="submission" date="2018-05" db="EMBL/GenBank/DDBJ databases">
        <authorList>
            <person name="Lanie J.A."/>
            <person name="Ng W.-L."/>
            <person name="Kazmierczak K.M."/>
            <person name="Andrzejewski T.M."/>
            <person name="Davidsen T.M."/>
            <person name="Wayne K.J."/>
            <person name="Tettelin H."/>
            <person name="Glass J.I."/>
            <person name="Rusch D."/>
            <person name="Podicherti R."/>
            <person name="Tsui H.-C.T."/>
            <person name="Winkler M.E."/>
        </authorList>
    </citation>
    <scope>NUCLEOTIDE SEQUENCE</scope>
</reference>
<proteinExistence type="predicted"/>
<protein>
    <submittedName>
        <fullName evidence="1">Uncharacterized protein</fullName>
    </submittedName>
</protein>
<evidence type="ECO:0000313" key="1">
    <source>
        <dbReference type="EMBL" id="SVD67266.1"/>
    </source>
</evidence>
<dbReference type="EMBL" id="UINC01165717">
    <property type="protein sequence ID" value="SVD67266.1"/>
    <property type="molecule type" value="Genomic_DNA"/>
</dbReference>
<feature type="non-terminal residue" evidence="1">
    <location>
        <position position="32"/>
    </location>
</feature>